<dbReference type="SUPFAM" id="SSF53474">
    <property type="entry name" value="alpha/beta-Hydrolases"/>
    <property type="match status" value="1"/>
</dbReference>
<proteinExistence type="predicted"/>
<evidence type="ECO:0000259" key="2">
    <source>
        <dbReference type="Pfam" id="PF12146"/>
    </source>
</evidence>
<dbReference type="Gene3D" id="3.40.50.1820">
    <property type="entry name" value="alpha/beta hydrolase"/>
    <property type="match status" value="1"/>
</dbReference>
<dbReference type="PANTHER" id="PTHR22946:SF9">
    <property type="entry name" value="POLYKETIDE TRANSFERASE AF380"/>
    <property type="match status" value="1"/>
</dbReference>
<keyword evidence="1 3" id="KW-0378">Hydrolase</keyword>
<reference evidence="3 4" key="1">
    <citation type="submission" date="2017-05" db="EMBL/GenBank/DDBJ databases">
        <title>Acinetobacter populi ANC 5415 (= PBJ7), whole genome shotgun sequencing project.</title>
        <authorList>
            <person name="Nemec A."/>
            <person name="Radolfova-Krizova L."/>
        </authorList>
    </citation>
    <scope>NUCLEOTIDE SEQUENCE [LARGE SCALE GENOMIC DNA]</scope>
    <source>
        <strain evidence="3 4">PBJ7</strain>
    </source>
</reference>
<feature type="domain" description="Serine aminopeptidase S33" evidence="2">
    <location>
        <begin position="32"/>
        <end position="259"/>
    </location>
</feature>
<dbReference type="Pfam" id="PF12146">
    <property type="entry name" value="Hydrolase_4"/>
    <property type="match status" value="1"/>
</dbReference>
<dbReference type="Proteomes" id="UP000196536">
    <property type="component" value="Unassembled WGS sequence"/>
</dbReference>
<dbReference type="GO" id="GO:0052689">
    <property type="term" value="F:carboxylic ester hydrolase activity"/>
    <property type="evidence" value="ECO:0007669"/>
    <property type="project" value="UniProtKB-ARBA"/>
</dbReference>
<accession>A0A1Z9YUD2</accession>
<keyword evidence="4" id="KW-1185">Reference proteome</keyword>
<dbReference type="OrthoDB" id="9805123at2"/>
<sequence length="299" mass="34003">MFSYTMEPLYFQSEQEIIAADFYRPKLLKTPAVIVMAHGLAAERSFGLAVFAKRFAQAGYAVVVFDYRNFGGSTGKPRGLVSIRQQLQDWENVLLQLQKRRDINTRKVVLWGTSLSGGHVLSLAPQYKYVQAVITQVPYIDGQESLKIYPKKYLTRLSSIVAKDFMSKQLGLEPHTIAVIAESGIRCFASADSYSGFLSIVPQHVERIEEIPARIMFSLSRYRPILTVRKITVPVFLLGVTQDQIVPIEITRLCVTNLAPFVQYHEFPVGHFDVYHGQWFEKNISMQIDFLHQHIGVES</sequence>
<dbReference type="InterPro" id="IPR029058">
    <property type="entry name" value="AB_hydrolase_fold"/>
</dbReference>
<evidence type="ECO:0000256" key="1">
    <source>
        <dbReference type="ARBA" id="ARBA00022801"/>
    </source>
</evidence>
<evidence type="ECO:0000313" key="4">
    <source>
        <dbReference type="Proteomes" id="UP000196536"/>
    </source>
</evidence>
<protein>
    <submittedName>
        <fullName evidence="3">Alpha/beta hydrolase</fullName>
    </submittedName>
</protein>
<name>A0A1Z9YUD2_9GAMM</name>
<dbReference type="RefSeq" id="WP_087621843.1">
    <property type="nucleotide sequence ID" value="NZ_NEXX01000007.1"/>
</dbReference>
<gene>
    <name evidence="3" type="ORF">CAP51_16495</name>
</gene>
<comment type="caution">
    <text evidence="3">The sequence shown here is derived from an EMBL/GenBank/DDBJ whole genome shotgun (WGS) entry which is preliminary data.</text>
</comment>
<dbReference type="InterPro" id="IPR050261">
    <property type="entry name" value="FrsA_esterase"/>
</dbReference>
<dbReference type="AlphaFoldDB" id="A0A1Z9YUD2"/>
<organism evidence="3 4">
    <name type="scientific">Acinetobacter populi</name>
    <dbReference type="NCBI Taxonomy" id="1582270"/>
    <lineage>
        <taxon>Bacteria</taxon>
        <taxon>Pseudomonadati</taxon>
        <taxon>Pseudomonadota</taxon>
        <taxon>Gammaproteobacteria</taxon>
        <taxon>Moraxellales</taxon>
        <taxon>Moraxellaceae</taxon>
        <taxon>Acinetobacter</taxon>
    </lineage>
</organism>
<evidence type="ECO:0000313" key="3">
    <source>
        <dbReference type="EMBL" id="OUY05811.1"/>
    </source>
</evidence>
<dbReference type="EMBL" id="NEXX01000007">
    <property type="protein sequence ID" value="OUY05811.1"/>
    <property type="molecule type" value="Genomic_DNA"/>
</dbReference>
<dbReference type="PANTHER" id="PTHR22946">
    <property type="entry name" value="DIENELACTONE HYDROLASE DOMAIN-CONTAINING PROTEIN-RELATED"/>
    <property type="match status" value="1"/>
</dbReference>
<dbReference type="InterPro" id="IPR022742">
    <property type="entry name" value="Hydrolase_4"/>
</dbReference>